<organism evidence="1 2">
    <name type="scientific">Paraburkholderia fungorum</name>
    <dbReference type="NCBI Taxonomy" id="134537"/>
    <lineage>
        <taxon>Bacteria</taxon>
        <taxon>Pseudomonadati</taxon>
        <taxon>Pseudomonadota</taxon>
        <taxon>Betaproteobacteria</taxon>
        <taxon>Burkholderiales</taxon>
        <taxon>Burkholderiaceae</taxon>
        <taxon>Paraburkholderia</taxon>
    </lineage>
</organism>
<evidence type="ECO:0008006" key="3">
    <source>
        <dbReference type="Google" id="ProtNLM"/>
    </source>
</evidence>
<keyword evidence="2" id="KW-1185">Reference proteome</keyword>
<sequence length="92" mass="10228">MMRTYDYEGYTLEVSVESDADTQRQRSAGVPVRPGYVAIVRIFLADRTLAVFSPLRFGESSGRPFMTEVDALMGGYSAARKIVDDLFCHDPG</sequence>
<dbReference type="RefSeq" id="WP_074774330.1">
    <property type="nucleotide sequence ID" value="NZ_FNKP01000004.1"/>
</dbReference>
<evidence type="ECO:0000313" key="1">
    <source>
        <dbReference type="EMBL" id="SDR54804.1"/>
    </source>
</evidence>
<reference evidence="2" key="1">
    <citation type="submission" date="2016-10" db="EMBL/GenBank/DDBJ databases">
        <authorList>
            <person name="Varghese N."/>
        </authorList>
    </citation>
    <scope>NUCLEOTIDE SEQUENCE [LARGE SCALE GENOMIC DNA]</scope>
    <source>
        <strain evidence="2">GAS106B</strain>
    </source>
</reference>
<dbReference type="OrthoDB" id="9026016at2"/>
<protein>
    <recommendedName>
        <fullName evidence="3">Hydrogenase maturation factor</fullName>
    </recommendedName>
</protein>
<name>A0A1H1JXW7_9BURK</name>
<proteinExistence type="predicted"/>
<gene>
    <name evidence="1" type="ORF">SAMN05443245_7511</name>
</gene>
<evidence type="ECO:0000313" key="2">
    <source>
        <dbReference type="Proteomes" id="UP000183487"/>
    </source>
</evidence>
<dbReference type="EMBL" id="FNKP01000004">
    <property type="protein sequence ID" value="SDR54804.1"/>
    <property type="molecule type" value="Genomic_DNA"/>
</dbReference>
<dbReference type="Proteomes" id="UP000183487">
    <property type="component" value="Unassembled WGS sequence"/>
</dbReference>
<accession>A0A1H1JXW7</accession>
<dbReference type="AlphaFoldDB" id="A0A1H1JXW7"/>